<proteinExistence type="predicted"/>
<dbReference type="PROSITE" id="PS50949">
    <property type="entry name" value="HTH_GNTR"/>
    <property type="match status" value="1"/>
</dbReference>
<gene>
    <name evidence="5" type="ORF">Bxe_C0693</name>
</gene>
<dbReference type="KEGG" id="bxe:Bxe_C0693"/>
<dbReference type="Proteomes" id="UP000001817">
    <property type="component" value="Chromosome 3"/>
</dbReference>
<keyword evidence="6" id="KW-1185">Reference proteome</keyword>
<dbReference type="Pfam" id="PF07729">
    <property type="entry name" value="FCD"/>
    <property type="match status" value="1"/>
</dbReference>
<sequence>MNFSIKSKGGFPEFGPVQSHRASDEIAQRIRLLVATKQLKTGDRLPPERELSGAFNVGRNTLREALRSLEIAGLIEMRKGGSGGAFITAGGSDAVVSSLLDLYHLGTITPTQLTEARLWIETIVVEVAAARLTEDDLAALEVNIEETQRAEDAGDFATRAAVGLEFHLLLGKATKNPILAIMMQALIELTRQYVATLGPEPNRFALPSKLSGCETSLA</sequence>
<dbReference type="EMBL" id="CP000272">
    <property type="protein sequence ID" value="ABE36676.1"/>
    <property type="molecule type" value="Genomic_DNA"/>
</dbReference>
<dbReference type="SMART" id="SM00345">
    <property type="entry name" value="HTH_GNTR"/>
    <property type="match status" value="1"/>
</dbReference>
<evidence type="ECO:0000259" key="4">
    <source>
        <dbReference type="PROSITE" id="PS50949"/>
    </source>
</evidence>
<evidence type="ECO:0000313" key="5">
    <source>
        <dbReference type="EMBL" id="ABE36676.1"/>
    </source>
</evidence>
<dbReference type="SUPFAM" id="SSF48008">
    <property type="entry name" value="GntR ligand-binding domain-like"/>
    <property type="match status" value="1"/>
</dbReference>
<dbReference type="Pfam" id="PF00392">
    <property type="entry name" value="GntR"/>
    <property type="match status" value="1"/>
</dbReference>
<dbReference type="SMART" id="SM00895">
    <property type="entry name" value="FCD"/>
    <property type="match status" value="1"/>
</dbReference>
<dbReference type="SUPFAM" id="SSF46785">
    <property type="entry name" value="Winged helix' DNA-binding domain"/>
    <property type="match status" value="1"/>
</dbReference>
<dbReference type="OrthoDB" id="5296437at2"/>
<evidence type="ECO:0000256" key="1">
    <source>
        <dbReference type="ARBA" id="ARBA00023015"/>
    </source>
</evidence>
<dbReference type="GO" id="GO:0003700">
    <property type="term" value="F:DNA-binding transcription factor activity"/>
    <property type="evidence" value="ECO:0007669"/>
    <property type="project" value="InterPro"/>
</dbReference>
<reference evidence="5 6" key="1">
    <citation type="journal article" date="2006" name="Proc. Natl. Acad. Sci. U.S.A.">
        <title>Burkholderia xenovorans LB400 harbors a multi-replicon, 9.73-Mbp genome shaped for versatility.</title>
        <authorList>
            <person name="Chain P.S."/>
            <person name="Denef V.J."/>
            <person name="Konstantinidis K.T."/>
            <person name="Vergez L.M."/>
            <person name="Agullo L."/>
            <person name="Reyes V.L."/>
            <person name="Hauser L."/>
            <person name="Cordova M."/>
            <person name="Gomez L."/>
            <person name="Gonzalez M."/>
            <person name="Land M."/>
            <person name="Lao V."/>
            <person name="Larimer F."/>
            <person name="LiPuma J.J."/>
            <person name="Mahenthiralingam E."/>
            <person name="Malfatti S.A."/>
            <person name="Marx C.J."/>
            <person name="Parnell J.J."/>
            <person name="Ramette A."/>
            <person name="Richardson P."/>
            <person name="Seeger M."/>
            <person name="Smith D."/>
            <person name="Spilker T."/>
            <person name="Sul W.J."/>
            <person name="Tsoi T.V."/>
            <person name="Ulrich L.E."/>
            <person name="Zhulin I.B."/>
            <person name="Tiedje J.M."/>
        </authorList>
    </citation>
    <scope>NUCLEOTIDE SEQUENCE [LARGE SCALE GENOMIC DNA]</scope>
    <source>
        <strain evidence="5 6">LB400</strain>
    </source>
</reference>
<feature type="domain" description="HTH gntR-type" evidence="4">
    <location>
        <begin position="20"/>
        <end position="90"/>
    </location>
</feature>
<dbReference type="InterPro" id="IPR036388">
    <property type="entry name" value="WH-like_DNA-bd_sf"/>
</dbReference>
<dbReference type="InterPro" id="IPR011711">
    <property type="entry name" value="GntR_C"/>
</dbReference>
<dbReference type="Gene3D" id="1.10.10.10">
    <property type="entry name" value="Winged helix-like DNA-binding domain superfamily/Winged helix DNA-binding domain"/>
    <property type="match status" value="1"/>
</dbReference>
<dbReference type="InterPro" id="IPR036390">
    <property type="entry name" value="WH_DNA-bd_sf"/>
</dbReference>
<dbReference type="InterPro" id="IPR000524">
    <property type="entry name" value="Tscrpt_reg_HTH_GntR"/>
</dbReference>
<name>Q13GW3_PARXL</name>
<evidence type="ECO:0000256" key="3">
    <source>
        <dbReference type="ARBA" id="ARBA00023163"/>
    </source>
</evidence>
<organism evidence="5 6">
    <name type="scientific">Paraburkholderia xenovorans (strain LB400)</name>
    <dbReference type="NCBI Taxonomy" id="266265"/>
    <lineage>
        <taxon>Bacteria</taxon>
        <taxon>Pseudomonadati</taxon>
        <taxon>Pseudomonadota</taxon>
        <taxon>Betaproteobacteria</taxon>
        <taxon>Burkholderiales</taxon>
        <taxon>Burkholderiaceae</taxon>
        <taxon>Paraburkholderia</taxon>
    </lineage>
</organism>
<dbReference type="InterPro" id="IPR008920">
    <property type="entry name" value="TF_FadR/GntR_C"/>
</dbReference>
<keyword evidence="3" id="KW-0804">Transcription</keyword>
<dbReference type="PANTHER" id="PTHR43537:SF5">
    <property type="entry name" value="UXU OPERON TRANSCRIPTIONAL REGULATOR"/>
    <property type="match status" value="1"/>
</dbReference>
<dbReference type="PANTHER" id="PTHR43537">
    <property type="entry name" value="TRANSCRIPTIONAL REGULATOR, GNTR FAMILY"/>
    <property type="match status" value="1"/>
</dbReference>
<keyword evidence="1" id="KW-0805">Transcription regulation</keyword>
<keyword evidence="2" id="KW-0238">DNA-binding</keyword>
<dbReference type="PRINTS" id="PR00035">
    <property type="entry name" value="HTHGNTR"/>
</dbReference>
<dbReference type="STRING" id="266265.Bxe_C0693"/>
<dbReference type="eggNOG" id="COG2186">
    <property type="taxonomic scope" value="Bacteria"/>
</dbReference>
<dbReference type="AlphaFoldDB" id="Q13GW3"/>
<evidence type="ECO:0000313" key="6">
    <source>
        <dbReference type="Proteomes" id="UP000001817"/>
    </source>
</evidence>
<accession>Q13GW3</accession>
<protein>
    <submittedName>
        <fullName evidence="5">Transcriptional regulator, GntR family</fullName>
    </submittedName>
</protein>
<dbReference type="KEGG" id="bxb:DR64_7648"/>
<dbReference type="RefSeq" id="WP_011493928.1">
    <property type="nucleotide sequence ID" value="NC_007953.1"/>
</dbReference>
<evidence type="ECO:0000256" key="2">
    <source>
        <dbReference type="ARBA" id="ARBA00023125"/>
    </source>
</evidence>
<dbReference type="Gene3D" id="1.20.120.530">
    <property type="entry name" value="GntR ligand-binding domain-like"/>
    <property type="match status" value="1"/>
</dbReference>
<dbReference type="CDD" id="cd07377">
    <property type="entry name" value="WHTH_GntR"/>
    <property type="match status" value="1"/>
</dbReference>
<dbReference type="GO" id="GO:0003677">
    <property type="term" value="F:DNA binding"/>
    <property type="evidence" value="ECO:0007669"/>
    <property type="project" value="UniProtKB-KW"/>
</dbReference>